<dbReference type="InterPro" id="IPR001360">
    <property type="entry name" value="Glyco_hydro_1"/>
</dbReference>
<comment type="caution">
    <text evidence="6">The sequence shown here is derived from an EMBL/GenBank/DDBJ whole genome shotgun (WGS) entry which is preliminary data.</text>
</comment>
<gene>
    <name evidence="6" type="ORF">H6P81_015134</name>
</gene>
<keyword evidence="3" id="KW-0378">Hydrolase</keyword>
<dbReference type="AlphaFoldDB" id="A0AAV7E4S0"/>
<dbReference type="Pfam" id="PF00232">
    <property type="entry name" value="Glyco_hydro_1"/>
    <property type="match status" value="1"/>
</dbReference>
<accession>A0AAV7E4S0</accession>
<dbReference type="InterPro" id="IPR017853">
    <property type="entry name" value="GH"/>
</dbReference>
<keyword evidence="4" id="KW-0325">Glycoprotein</keyword>
<dbReference type="PANTHER" id="PTHR10353">
    <property type="entry name" value="GLYCOSYL HYDROLASE"/>
    <property type="match status" value="1"/>
</dbReference>
<comment type="similarity">
    <text evidence="1 5">Belongs to the glycosyl hydrolase 1 family.</text>
</comment>
<dbReference type="PROSITE" id="PS00653">
    <property type="entry name" value="GLYCOSYL_HYDROL_F1_2"/>
    <property type="match status" value="1"/>
</dbReference>
<protein>
    <submittedName>
        <fullName evidence="6">Uncharacterized protein</fullName>
    </submittedName>
</protein>
<proteinExistence type="inferred from homology"/>
<evidence type="ECO:0000256" key="5">
    <source>
        <dbReference type="RuleBase" id="RU003690"/>
    </source>
</evidence>
<evidence type="ECO:0000313" key="6">
    <source>
        <dbReference type="EMBL" id="KAG9443794.1"/>
    </source>
</evidence>
<organism evidence="6 7">
    <name type="scientific">Aristolochia fimbriata</name>
    <name type="common">White veined hardy Dutchman's pipe vine</name>
    <dbReference type="NCBI Taxonomy" id="158543"/>
    <lineage>
        <taxon>Eukaryota</taxon>
        <taxon>Viridiplantae</taxon>
        <taxon>Streptophyta</taxon>
        <taxon>Embryophyta</taxon>
        <taxon>Tracheophyta</taxon>
        <taxon>Spermatophyta</taxon>
        <taxon>Magnoliopsida</taxon>
        <taxon>Magnoliidae</taxon>
        <taxon>Piperales</taxon>
        <taxon>Aristolochiaceae</taxon>
        <taxon>Aristolochia</taxon>
    </lineage>
</organism>
<sequence length="537" mass="60988">MDFGSVQYCYRAAVIPPFRIMKAALIFLVVLMVALSEARTAQSSGSVLTREDFPSYFVFGAGTSAYQVEGAVDEDGRSPSIWDVATHSGRALFKDNGDVAADHYHKYKEDVKLMADIGLEAYRMSISWSRLLPDGRGLINPQGLEYYNNLINELIDHGIEPHVTLYHLDHPQVLEEEYGGWLSPKMVEDFTEFADICFREFGDRVSYWTTINEPNVFALGAYDSGVLAPQRCSQPFGFNCIEGNSTVEPYIVVHHNMLAHASVAALYREKYLAKQQGRIGLNVYAVWVSPLSNSTADALAAQRTIDFYNGWILSPLVFGDYPESMKKYVGPRLPSFTEFQSKLIKGSFDYIGLNHYLTFFAQDNSDGQKPQVRDFNMDISAKFALRQEDTPSGQVFPFKFPKAPWGLQSLLEDIKKTYGNPPVFIEENGYGQINDETLNDTVRVDYLTAYLNATLNAIRNGSNTRGYFLWSFLDVFELLAGYHQRYGLYHVDFADENLKRTPKYSAHWFTDFLKRNKQQAKIEKKVMRLETVSTVVE</sequence>
<dbReference type="Proteomes" id="UP000825729">
    <property type="component" value="Unassembled WGS sequence"/>
</dbReference>
<name>A0AAV7E4S0_ARIFI</name>
<keyword evidence="2" id="KW-0732">Signal</keyword>
<dbReference type="PRINTS" id="PR00131">
    <property type="entry name" value="GLHYDRLASE1"/>
</dbReference>
<evidence type="ECO:0000256" key="4">
    <source>
        <dbReference type="ARBA" id="ARBA00023180"/>
    </source>
</evidence>
<dbReference type="InterPro" id="IPR033132">
    <property type="entry name" value="GH_1_N_CS"/>
</dbReference>
<dbReference type="FunFam" id="3.20.20.80:FF:000069">
    <property type="entry name" value="Beta-glucosidase 1"/>
    <property type="match status" value="1"/>
</dbReference>
<reference evidence="6 7" key="1">
    <citation type="submission" date="2021-07" db="EMBL/GenBank/DDBJ databases">
        <title>The Aristolochia fimbriata genome: insights into angiosperm evolution, floral development and chemical biosynthesis.</title>
        <authorList>
            <person name="Jiao Y."/>
        </authorList>
    </citation>
    <scope>NUCLEOTIDE SEQUENCE [LARGE SCALE GENOMIC DNA]</scope>
    <source>
        <strain evidence="6">IBCAS-2021</strain>
        <tissue evidence="6">Leaf</tissue>
    </source>
</reference>
<dbReference type="SUPFAM" id="SSF51445">
    <property type="entry name" value="(Trans)glycosidases"/>
    <property type="match status" value="1"/>
</dbReference>
<dbReference type="GO" id="GO:0008422">
    <property type="term" value="F:beta-glucosidase activity"/>
    <property type="evidence" value="ECO:0007669"/>
    <property type="project" value="TreeGrafter"/>
</dbReference>
<dbReference type="PANTHER" id="PTHR10353:SF29">
    <property type="entry name" value="BETA-GLUCOSIDASE 11"/>
    <property type="match status" value="1"/>
</dbReference>
<evidence type="ECO:0000256" key="2">
    <source>
        <dbReference type="ARBA" id="ARBA00022729"/>
    </source>
</evidence>
<evidence type="ECO:0000256" key="3">
    <source>
        <dbReference type="ARBA" id="ARBA00022801"/>
    </source>
</evidence>
<dbReference type="EMBL" id="JAINDJ010000006">
    <property type="protein sequence ID" value="KAG9443794.1"/>
    <property type="molecule type" value="Genomic_DNA"/>
</dbReference>
<dbReference type="Gene3D" id="3.20.20.80">
    <property type="entry name" value="Glycosidases"/>
    <property type="match status" value="1"/>
</dbReference>
<dbReference type="GO" id="GO:0005975">
    <property type="term" value="P:carbohydrate metabolic process"/>
    <property type="evidence" value="ECO:0007669"/>
    <property type="project" value="InterPro"/>
</dbReference>
<evidence type="ECO:0000256" key="1">
    <source>
        <dbReference type="ARBA" id="ARBA00010838"/>
    </source>
</evidence>
<evidence type="ECO:0000313" key="7">
    <source>
        <dbReference type="Proteomes" id="UP000825729"/>
    </source>
</evidence>
<keyword evidence="7" id="KW-1185">Reference proteome</keyword>